<dbReference type="InterPro" id="IPR000524">
    <property type="entry name" value="Tscrpt_reg_HTH_GntR"/>
</dbReference>
<dbReference type="InterPro" id="IPR008920">
    <property type="entry name" value="TF_FadR/GntR_C"/>
</dbReference>
<keyword evidence="3" id="KW-0804">Transcription</keyword>
<accession>A0ABV1JXP8</accession>
<dbReference type="CDD" id="cd07377">
    <property type="entry name" value="WHTH_GntR"/>
    <property type="match status" value="1"/>
</dbReference>
<dbReference type="Gene3D" id="1.10.10.10">
    <property type="entry name" value="Winged helix-like DNA-binding domain superfamily/Winged helix DNA-binding domain"/>
    <property type="match status" value="1"/>
</dbReference>
<dbReference type="PROSITE" id="PS50949">
    <property type="entry name" value="HTH_GNTR"/>
    <property type="match status" value="1"/>
</dbReference>
<name>A0ABV1JXP8_9PSEU</name>
<proteinExistence type="predicted"/>
<reference evidence="5 6" key="1">
    <citation type="submission" date="2024-03" db="EMBL/GenBank/DDBJ databases">
        <title>Draft genome sequence of Pseudonocardia tropica JCM 19149.</title>
        <authorList>
            <person name="Butdee W."/>
            <person name="Duangmal K."/>
        </authorList>
    </citation>
    <scope>NUCLEOTIDE SEQUENCE [LARGE SCALE GENOMIC DNA]</scope>
    <source>
        <strain evidence="5 6">JCM 19149</strain>
    </source>
</reference>
<evidence type="ECO:0000256" key="1">
    <source>
        <dbReference type="ARBA" id="ARBA00023015"/>
    </source>
</evidence>
<dbReference type="InterPro" id="IPR036390">
    <property type="entry name" value="WH_DNA-bd_sf"/>
</dbReference>
<dbReference type="SUPFAM" id="SSF46785">
    <property type="entry name" value="Winged helix' DNA-binding domain"/>
    <property type="match status" value="1"/>
</dbReference>
<gene>
    <name evidence="5" type="ORF">WHI96_18180</name>
</gene>
<feature type="domain" description="HTH gntR-type" evidence="4">
    <location>
        <begin position="19"/>
        <end position="87"/>
    </location>
</feature>
<evidence type="ECO:0000313" key="6">
    <source>
        <dbReference type="Proteomes" id="UP001464923"/>
    </source>
</evidence>
<dbReference type="Gene3D" id="1.20.120.530">
    <property type="entry name" value="GntR ligand-binding domain-like"/>
    <property type="match status" value="1"/>
</dbReference>
<dbReference type="PANTHER" id="PTHR43537:SF45">
    <property type="entry name" value="GNTR FAMILY REGULATORY PROTEIN"/>
    <property type="match status" value="1"/>
</dbReference>
<dbReference type="SUPFAM" id="SSF48008">
    <property type="entry name" value="GntR ligand-binding domain-like"/>
    <property type="match status" value="1"/>
</dbReference>
<dbReference type="SMART" id="SM00345">
    <property type="entry name" value="HTH_GNTR"/>
    <property type="match status" value="1"/>
</dbReference>
<protein>
    <submittedName>
        <fullName evidence="5">GntR family transcriptional regulator</fullName>
    </submittedName>
</protein>
<dbReference type="InterPro" id="IPR036388">
    <property type="entry name" value="WH-like_DNA-bd_sf"/>
</dbReference>
<dbReference type="Pfam" id="PF00392">
    <property type="entry name" value="GntR"/>
    <property type="match status" value="1"/>
</dbReference>
<dbReference type="InterPro" id="IPR011711">
    <property type="entry name" value="GntR_C"/>
</dbReference>
<dbReference type="PANTHER" id="PTHR43537">
    <property type="entry name" value="TRANSCRIPTIONAL REGULATOR, GNTR FAMILY"/>
    <property type="match status" value="1"/>
</dbReference>
<keyword evidence="6" id="KW-1185">Reference proteome</keyword>
<keyword evidence="1" id="KW-0805">Transcription regulation</keyword>
<evidence type="ECO:0000313" key="5">
    <source>
        <dbReference type="EMBL" id="MEQ3540741.1"/>
    </source>
</evidence>
<dbReference type="PRINTS" id="PR00035">
    <property type="entry name" value="HTHGNTR"/>
</dbReference>
<comment type="caution">
    <text evidence="5">The sequence shown here is derived from an EMBL/GenBank/DDBJ whole genome shotgun (WGS) entry which is preliminary data.</text>
</comment>
<keyword evidence="2" id="KW-0238">DNA-binding</keyword>
<dbReference type="Pfam" id="PF07729">
    <property type="entry name" value="FCD"/>
    <property type="match status" value="1"/>
</dbReference>
<dbReference type="SMART" id="SM00895">
    <property type="entry name" value="FCD"/>
    <property type="match status" value="1"/>
</dbReference>
<organism evidence="5 6">
    <name type="scientific">Pseudonocardia tropica</name>
    <dbReference type="NCBI Taxonomy" id="681289"/>
    <lineage>
        <taxon>Bacteria</taxon>
        <taxon>Bacillati</taxon>
        <taxon>Actinomycetota</taxon>
        <taxon>Actinomycetes</taxon>
        <taxon>Pseudonocardiales</taxon>
        <taxon>Pseudonocardiaceae</taxon>
        <taxon>Pseudonocardia</taxon>
    </lineage>
</organism>
<sequence length="248" mass="28123">MDENETVMTSVATPGDQPAPLRERAYTELRDAVLNGEISARERLTEPRLAKRFGMSRTPIRDAMTRLVADGLLQREDYGYSVVVPGLARIRDLYEVRIAVELRGIARCIENPEVDHDVATLESELRYWYELRADPPEPSPEFVLLDERYHAALLTASGNPELVTVLVDVNRRIRRIRMYDFIVPGRIETSIDEHVEIVERVLDGRLETAQRLLHEHIGASLEIVLERATRALVAMNSHLPDAAPPVIT</sequence>
<evidence type="ECO:0000256" key="3">
    <source>
        <dbReference type="ARBA" id="ARBA00023163"/>
    </source>
</evidence>
<dbReference type="RefSeq" id="WP_345644115.1">
    <property type="nucleotide sequence ID" value="NZ_BAABLY010000025.1"/>
</dbReference>
<evidence type="ECO:0000259" key="4">
    <source>
        <dbReference type="PROSITE" id="PS50949"/>
    </source>
</evidence>
<dbReference type="Proteomes" id="UP001464923">
    <property type="component" value="Unassembled WGS sequence"/>
</dbReference>
<evidence type="ECO:0000256" key="2">
    <source>
        <dbReference type="ARBA" id="ARBA00023125"/>
    </source>
</evidence>
<dbReference type="EMBL" id="JBEDNP010000010">
    <property type="protein sequence ID" value="MEQ3540741.1"/>
    <property type="molecule type" value="Genomic_DNA"/>
</dbReference>